<dbReference type="RefSeq" id="WP_341370153.1">
    <property type="nucleotide sequence ID" value="NZ_JBBPCO010000003.1"/>
</dbReference>
<keyword evidence="3 5" id="KW-1133">Transmembrane helix</keyword>
<evidence type="ECO:0000313" key="7">
    <source>
        <dbReference type="Proteomes" id="UP001446205"/>
    </source>
</evidence>
<evidence type="ECO:0000313" key="6">
    <source>
        <dbReference type="EMBL" id="MEK8089087.1"/>
    </source>
</evidence>
<feature type="transmembrane region" description="Helical" evidence="5">
    <location>
        <begin position="590"/>
        <end position="618"/>
    </location>
</feature>
<name>A0ABU9D6A7_9PROT</name>
<feature type="transmembrane region" description="Helical" evidence="5">
    <location>
        <begin position="366"/>
        <end position="388"/>
    </location>
</feature>
<dbReference type="Proteomes" id="UP001446205">
    <property type="component" value="Unassembled WGS sequence"/>
</dbReference>
<keyword evidence="7" id="KW-1185">Reference proteome</keyword>
<evidence type="ECO:0000256" key="3">
    <source>
        <dbReference type="ARBA" id="ARBA00022989"/>
    </source>
</evidence>
<reference evidence="6 7" key="1">
    <citation type="submission" date="2024-04" db="EMBL/GenBank/DDBJ databases">
        <authorList>
            <person name="Abashina T."/>
            <person name="Shaikin A."/>
        </authorList>
    </citation>
    <scope>NUCLEOTIDE SEQUENCE [LARGE SCALE GENOMIC DNA]</scope>
    <source>
        <strain evidence="6 7">AAFK</strain>
    </source>
</reference>
<dbReference type="Pfam" id="PF10136">
    <property type="entry name" value="SpecificRecomb"/>
    <property type="match status" value="1"/>
</dbReference>
<proteinExistence type="predicted"/>
<accession>A0ABU9D6A7</accession>
<dbReference type="InterPro" id="IPR023271">
    <property type="entry name" value="Aquaporin-like"/>
</dbReference>
<protein>
    <recommendedName>
        <fullName evidence="8">Recombinase</fullName>
    </recommendedName>
</protein>
<dbReference type="EMBL" id="JBBPCO010000003">
    <property type="protein sequence ID" value="MEK8089087.1"/>
    <property type="molecule type" value="Genomic_DNA"/>
</dbReference>
<evidence type="ECO:0008006" key="8">
    <source>
        <dbReference type="Google" id="ProtNLM"/>
    </source>
</evidence>
<sequence length="671" mass="73936">MKDILEQIAEDPASGDTALLQRLFGLLRPRYSDDVEAAAMRLEALAELLEAQPSHADALRERLINMLNQRRPFRLLIDAGILSERGFRLELGRRIRYKLLPPAPNSDSLRDWLDGLLRPGDRQWIAGMDQSLWVRLLAALHFEKLSPEGYDRLQDTITTAIRSLSHRIASGGLNPELLRLDPSLDAHASPFLSQYEEISCFLNRCQEYGVSSDDDAAHALVLLEQCEEALDRVRRRAHVAGISVELTYVSTRLGQEIGRLKQLLHMMEDRPLADKLTTLAGLIVELLSVSESRHDVRALLRTTTGRLANRISQHVAHAGGHYVAENRKELWAIFRAAAGAGPIIAIMALIKILLMSAGMAPLTQTFFVGLNYALGFVVIYMLHFTVATKQPAMTATFMVNTLTRIRGSSTDKRMLGCFIGRVFKSQMMSILGNLLLAFATAVALSYGAAWLLDWHPVSPDEALHLIEELDPFGSLALFYAGVAGIGLFLSGIVSGYYDNKAVYERIAERLARLRGPQRLVGGRIWKRVADYIGDHLGGIAGNVFFGFYLGIVGALGFLTGLPLDIRHIAFSSANFGYAWQALDFALTPKVFLLTTAGVLLIGFMNLMVSFGLAFYVALRAINIPPLAARRQLGRALLGLLVAPVRLIVQRGDLCSEAAAEKVANVQESASK</sequence>
<comment type="caution">
    <text evidence="6">The sequence shown here is derived from an EMBL/GenBank/DDBJ whole genome shotgun (WGS) entry which is preliminary data.</text>
</comment>
<organism evidence="6 7">
    <name type="scientific">Thermithiobacillus plumbiphilus</name>
    <dbReference type="NCBI Taxonomy" id="1729899"/>
    <lineage>
        <taxon>Bacteria</taxon>
        <taxon>Pseudomonadati</taxon>
        <taxon>Pseudomonadota</taxon>
        <taxon>Acidithiobacillia</taxon>
        <taxon>Acidithiobacillales</taxon>
        <taxon>Thermithiobacillaceae</taxon>
        <taxon>Thermithiobacillus</taxon>
    </lineage>
</organism>
<dbReference type="PIRSF" id="PIRSF015380">
    <property type="entry name" value="Site-sp_rcmb"/>
    <property type="match status" value="1"/>
</dbReference>
<feature type="transmembrane region" description="Helical" evidence="5">
    <location>
        <begin position="430"/>
        <end position="452"/>
    </location>
</feature>
<dbReference type="Gene3D" id="1.20.1080.10">
    <property type="entry name" value="Glycerol uptake facilitator protein"/>
    <property type="match status" value="1"/>
</dbReference>
<keyword evidence="2 5" id="KW-0812">Transmembrane</keyword>
<comment type="subcellular location">
    <subcellularLocation>
        <location evidence="1">Membrane</location>
        <topology evidence="1">Multi-pass membrane protein</topology>
    </subcellularLocation>
</comment>
<gene>
    <name evidence="6" type="ORF">WOB96_04850</name>
</gene>
<feature type="transmembrane region" description="Helical" evidence="5">
    <location>
        <begin position="472"/>
        <end position="497"/>
    </location>
</feature>
<evidence type="ECO:0000256" key="5">
    <source>
        <dbReference type="SAM" id="Phobius"/>
    </source>
</evidence>
<keyword evidence="4 5" id="KW-0472">Membrane</keyword>
<evidence type="ECO:0000256" key="4">
    <source>
        <dbReference type="ARBA" id="ARBA00023136"/>
    </source>
</evidence>
<feature type="transmembrane region" description="Helical" evidence="5">
    <location>
        <begin position="332"/>
        <end position="354"/>
    </location>
</feature>
<evidence type="ECO:0000256" key="1">
    <source>
        <dbReference type="ARBA" id="ARBA00004141"/>
    </source>
</evidence>
<dbReference type="InterPro" id="IPR011385">
    <property type="entry name" value="Site-sp_rcmbase"/>
</dbReference>
<evidence type="ECO:0000256" key="2">
    <source>
        <dbReference type="ARBA" id="ARBA00022692"/>
    </source>
</evidence>
<feature type="transmembrane region" description="Helical" evidence="5">
    <location>
        <begin position="536"/>
        <end position="558"/>
    </location>
</feature>